<dbReference type="Gene3D" id="1.10.1220.10">
    <property type="entry name" value="Met repressor-like"/>
    <property type="match status" value="1"/>
</dbReference>
<protein>
    <recommendedName>
        <fullName evidence="3">HicB family protein</fullName>
    </recommendedName>
</protein>
<dbReference type="SUPFAM" id="SSF47598">
    <property type="entry name" value="Ribbon-helix-helix"/>
    <property type="match status" value="1"/>
</dbReference>
<gene>
    <name evidence="1" type="ORF">Cenrod_0959</name>
</gene>
<sequence length="107" mass="12218">MTVDGYHAKIEYDEELDLFRGEILGLNGGADFYGKNPQELRIEFQKSLQVFLEVCKEKGIEPRRHFSGQFNVRIPPALHEQLAISAQAEGKSINMLTQEALRIRVTQ</sequence>
<dbReference type="InterPro" id="IPR013321">
    <property type="entry name" value="Arc_rbn_hlx_hlx"/>
</dbReference>
<dbReference type="Pfam" id="PF05534">
    <property type="entry name" value="HicB"/>
    <property type="match status" value="1"/>
</dbReference>
<dbReference type="STRING" id="946483.Cenrod_0959"/>
<dbReference type="KEGG" id="cbx:Cenrod_0959"/>
<dbReference type="PATRIC" id="fig|946483.4.peg.963"/>
<dbReference type="InterPro" id="IPR035069">
    <property type="entry name" value="TTHA1013/TTHA0281-like"/>
</dbReference>
<evidence type="ECO:0008006" key="3">
    <source>
        <dbReference type="Google" id="ProtNLM"/>
    </source>
</evidence>
<evidence type="ECO:0000313" key="1">
    <source>
        <dbReference type="EMBL" id="AGX87060.1"/>
    </source>
</evidence>
<dbReference type="GO" id="GO:0006355">
    <property type="term" value="P:regulation of DNA-templated transcription"/>
    <property type="evidence" value="ECO:0007669"/>
    <property type="project" value="InterPro"/>
</dbReference>
<keyword evidence="2" id="KW-1185">Reference proteome</keyword>
<dbReference type="HOGENOM" id="CLU_134927_1_0_4"/>
<dbReference type="InterPro" id="IPR008651">
    <property type="entry name" value="Uncharacterised_HicB"/>
</dbReference>
<dbReference type="InterPro" id="IPR010985">
    <property type="entry name" value="Ribbon_hlx_hlx"/>
</dbReference>
<name>U5N6Z2_9BURK</name>
<dbReference type="EMBL" id="CP004885">
    <property type="protein sequence ID" value="AGX87060.1"/>
    <property type="molecule type" value="Genomic_DNA"/>
</dbReference>
<dbReference type="Proteomes" id="UP000017184">
    <property type="component" value="Chromosome"/>
</dbReference>
<dbReference type="eggNOG" id="COG4226">
    <property type="taxonomic scope" value="Bacteria"/>
</dbReference>
<dbReference type="AlphaFoldDB" id="U5N6Z2"/>
<organism evidence="1 2">
    <name type="scientific">Candidatus Symbiobacter mobilis CR</name>
    <dbReference type="NCBI Taxonomy" id="946483"/>
    <lineage>
        <taxon>Bacteria</taxon>
        <taxon>Pseudomonadati</taxon>
        <taxon>Pseudomonadota</taxon>
        <taxon>Betaproteobacteria</taxon>
        <taxon>Burkholderiales</taxon>
        <taxon>Comamonadaceae</taxon>
    </lineage>
</organism>
<accession>U5N6Z2</accession>
<proteinExistence type="predicted"/>
<reference evidence="1 2" key="1">
    <citation type="journal article" date="2013" name="Genome Biol.">
        <title>Genomic analysis reveals key aspects of prokaryotic symbiosis in the phototrophic consortium "Chlorochromatium aggregatum".</title>
        <authorList>
            <person name="Liu Z."/>
            <person name="Muller J."/>
            <person name="Li T."/>
            <person name="Alvey R.M."/>
            <person name="Vogl K."/>
            <person name="Frigaard N.U."/>
            <person name="Rockwell N.C."/>
            <person name="Boyd E.S."/>
            <person name="Tomsho L.P."/>
            <person name="Schuster S.C."/>
            <person name="Henke P."/>
            <person name="Rohde M."/>
            <person name="Overmann J."/>
            <person name="Bryant D.A."/>
        </authorList>
    </citation>
    <scope>NUCLEOTIDE SEQUENCE [LARGE SCALE GENOMIC DNA]</scope>
    <source>
        <strain evidence="1">CR</strain>
    </source>
</reference>
<dbReference type="SUPFAM" id="SSF143100">
    <property type="entry name" value="TTHA1013/TTHA0281-like"/>
    <property type="match status" value="1"/>
</dbReference>
<evidence type="ECO:0000313" key="2">
    <source>
        <dbReference type="Proteomes" id="UP000017184"/>
    </source>
</evidence>